<dbReference type="Gene3D" id="3.30.200.20">
    <property type="entry name" value="Phosphorylase Kinase, domain 1"/>
    <property type="match status" value="1"/>
</dbReference>
<organism evidence="4 5">
    <name type="scientific">Septoria linicola</name>
    <dbReference type="NCBI Taxonomy" id="215465"/>
    <lineage>
        <taxon>Eukaryota</taxon>
        <taxon>Fungi</taxon>
        <taxon>Dikarya</taxon>
        <taxon>Ascomycota</taxon>
        <taxon>Pezizomycotina</taxon>
        <taxon>Dothideomycetes</taxon>
        <taxon>Dothideomycetidae</taxon>
        <taxon>Mycosphaerellales</taxon>
        <taxon>Mycosphaerellaceae</taxon>
        <taxon>Septoria</taxon>
    </lineage>
</organism>
<evidence type="ECO:0000256" key="1">
    <source>
        <dbReference type="PROSITE-ProRule" id="PRU10141"/>
    </source>
</evidence>
<dbReference type="SUPFAM" id="SSF56112">
    <property type="entry name" value="Protein kinase-like (PK-like)"/>
    <property type="match status" value="1"/>
</dbReference>
<feature type="region of interest" description="Disordered" evidence="2">
    <location>
        <begin position="199"/>
        <end position="291"/>
    </location>
</feature>
<dbReference type="Proteomes" id="UP001056384">
    <property type="component" value="Chromosome 8"/>
</dbReference>
<evidence type="ECO:0000313" key="5">
    <source>
        <dbReference type="Proteomes" id="UP001056384"/>
    </source>
</evidence>
<keyword evidence="1" id="KW-0067">ATP-binding</keyword>
<sequence length="495" mass="54333">MPLLRARENSTSYPLGRRFSRIFQRQSQHGIEMHTTASSPPPPGQDGISLHGLAKLRRTASRLMIKLRPHHGKTRPMSGMVDGTAEPHHRFAPLPPSALVPHGPHRIARIRSLFESSSGQQQAAPPKRKRSVRFEQYPDTSSHIEQLDGLSGERPSACGDDSAGSDASVLSHKAITRLAALTSKLNLDTGVNTVIRRTTSKKKHSIPHISTTFDGMNSGGHAIEYRHTSPSTHSSASPFNHDSKSAWSPASIASTAATSMTSLSRSSGSRKRRSPEECQTQSKSGLNGDDILLPPIEEDNGRFIAIPVQESPIDTTPSVMTVENAAAAKCALETIYDPVFKETPSPRSIRRKKFEKYLNELGMPHNDRIIAWQQWQRSESDHLRQTRCLKASAIHRHNVKGVNIAGFDVIRVLGKGSFGVVRLVTERLPASEDANATARKFSPTDGTAKRNLPSGKPLKDVFAMKVIRKSDMLRAAQEGHLRAERDFLVAAEGSR</sequence>
<feature type="region of interest" description="Disordered" evidence="2">
    <location>
        <begin position="138"/>
        <end position="167"/>
    </location>
</feature>
<gene>
    <name evidence="4" type="ORF">Slin15195_G099720</name>
</gene>
<protein>
    <recommendedName>
        <fullName evidence="3">Protein kinase domain-containing protein</fullName>
    </recommendedName>
</protein>
<dbReference type="EMBL" id="CP099425">
    <property type="protein sequence ID" value="USW56653.1"/>
    <property type="molecule type" value="Genomic_DNA"/>
</dbReference>
<dbReference type="InterPro" id="IPR000719">
    <property type="entry name" value="Prot_kinase_dom"/>
</dbReference>
<feature type="binding site" evidence="1">
    <location>
        <position position="440"/>
    </location>
    <ligand>
        <name>ATP</name>
        <dbReference type="ChEBI" id="CHEBI:30616"/>
    </ligand>
</feature>
<dbReference type="InterPro" id="IPR017441">
    <property type="entry name" value="Protein_kinase_ATP_BS"/>
</dbReference>
<dbReference type="GO" id="GO:0005524">
    <property type="term" value="F:ATP binding"/>
    <property type="evidence" value="ECO:0007669"/>
    <property type="project" value="UniProtKB-UniRule"/>
</dbReference>
<keyword evidence="1" id="KW-0547">Nucleotide-binding</keyword>
<feature type="compositionally biased region" description="Low complexity" evidence="2">
    <location>
        <begin position="245"/>
        <end position="267"/>
    </location>
</feature>
<dbReference type="PROSITE" id="PS00107">
    <property type="entry name" value="PROTEIN_KINASE_ATP"/>
    <property type="match status" value="1"/>
</dbReference>
<feature type="compositionally biased region" description="Low complexity" evidence="2">
    <location>
        <begin position="228"/>
        <end position="238"/>
    </location>
</feature>
<reference evidence="4" key="1">
    <citation type="submission" date="2022-06" db="EMBL/GenBank/DDBJ databases">
        <title>Complete genome sequences of two strains of the flax pathogen Septoria linicola.</title>
        <authorList>
            <person name="Lapalu N."/>
            <person name="Simon A."/>
            <person name="Demenou B."/>
            <person name="Paumier D."/>
            <person name="Guillot M.-P."/>
            <person name="Gout L."/>
            <person name="Valade R."/>
        </authorList>
    </citation>
    <scope>NUCLEOTIDE SEQUENCE</scope>
    <source>
        <strain evidence="4">SE15195</strain>
    </source>
</reference>
<evidence type="ECO:0000313" key="4">
    <source>
        <dbReference type="EMBL" id="USW56653.1"/>
    </source>
</evidence>
<dbReference type="PROSITE" id="PS50011">
    <property type="entry name" value="PROTEIN_KINASE_DOM"/>
    <property type="match status" value="1"/>
</dbReference>
<dbReference type="AlphaFoldDB" id="A0A9Q9B339"/>
<feature type="region of interest" description="Disordered" evidence="2">
    <location>
        <begin position="433"/>
        <end position="454"/>
    </location>
</feature>
<name>A0A9Q9B339_9PEZI</name>
<feature type="domain" description="Protein kinase" evidence="3">
    <location>
        <begin position="407"/>
        <end position="495"/>
    </location>
</feature>
<dbReference type="GO" id="GO:0004672">
    <property type="term" value="F:protein kinase activity"/>
    <property type="evidence" value="ECO:0007669"/>
    <property type="project" value="InterPro"/>
</dbReference>
<evidence type="ECO:0000259" key="3">
    <source>
        <dbReference type="PROSITE" id="PS50011"/>
    </source>
</evidence>
<evidence type="ECO:0000256" key="2">
    <source>
        <dbReference type="SAM" id="MobiDB-lite"/>
    </source>
</evidence>
<accession>A0A9Q9B339</accession>
<proteinExistence type="predicted"/>
<dbReference type="InterPro" id="IPR011009">
    <property type="entry name" value="Kinase-like_dom_sf"/>
</dbReference>
<keyword evidence="5" id="KW-1185">Reference proteome</keyword>